<evidence type="ECO:0000313" key="4">
    <source>
        <dbReference type="Proteomes" id="UP000279235"/>
    </source>
</evidence>
<protein>
    <submittedName>
        <fullName evidence="3">Uncharacterized protein</fullName>
    </submittedName>
</protein>
<feature type="transmembrane region" description="Helical" evidence="1">
    <location>
        <begin position="44"/>
        <end position="69"/>
    </location>
</feature>
<reference evidence="4" key="3">
    <citation type="submission" date="2018-05" db="EMBL/GenBank/DDBJ databases">
        <authorList>
            <person name="Duru I."/>
        </authorList>
    </citation>
    <scope>NUCLEOTIDE SEQUENCE [LARGE SCALE GENOMIC DNA]</scope>
</reference>
<organism evidence="3 4">
    <name type="scientific">Lactococcus lactis</name>
    <dbReference type="NCBI Taxonomy" id="1358"/>
    <lineage>
        <taxon>Bacteria</taxon>
        <taxon>Bacillati</taxon>
        <taxon>Bacillota</taxon>
        <taxon>Bacilli</taxon>
        <taxon>Lactobacillales</taxon>
        <taxon>Streptococcaceae</taxon>
        <taxon>Lactococcus</taxon>
    </lineage>
</organism>
<keyword evidence="1" id="KW-1133">Transmembrane helix</keyword>
<proteinExistence type="predicted"/>
<dbReference type="EMBL" id="OGTW02000158">
    <property type="protein sequence ID" value="SPS13021.1"/>
    <property type="molecule type" value="Genomic_DNA"/>
</dbReference>
<keyword evidence="1" id="KW-0812">Transmembrane</keyword>
<evidence type="ECO:0000313" key="2">
    <source>
        <dbReference type="EMBL" id="SPB29436.1"/>
    </source>
</evidence>
<reference evidence="2" key="1">
    <citation type="submission" date="2018-01" db="EMBL/GenBank/DDBJ databases">
        <authorList>
            <person name="Gaut B.S."/>
            <person name="Morton B.R."/>
            <person name="Clegg M.T."/>
            <person name="Duvall M.R."/>
        </authorList>
    </citation>
    <scope>NUCLEOTIDE SEQUENCE</scope>
    <source>
        <strain evidence="2">Lactococcus lactis</strain>
    </source>
</reference>
<dbReference type="RefSeq" id="WP_127094180.1">
    <property type="nucleotide sequence ID" value="NZ_JAUCAT010000051.1"/>
</dbReference>
<evidence type="ECO:0000313" key="3">
    <source>
        <dbReference type="EMBL" id="SPS13021.1"/>
    </source>
</evidence>
<dbReference type="AlphaFoldDB" id="A0A2X0RIR5"/>
<evidence type="ECO:0000256" key="1">
    <source>
        <dbReference type="SAM" id="Phobius"/>
    </source>
</evidence>
<keyword evidence="1" id="KW-0472">Membrane</keyword>
<sequence length="131" mass="15049">MVDLSVTLVFILLIILVVLYLFSKNFEGKKENSNRKNMNINSNPWIIGAFISYTLSFVSACVSLFKLWVYRSEDFGSKVNYYVGGDAYNYIINGTHATVYMLLSILFTLIASVILIIFYLKRALKLKDTEY</sequence>
<dbReference type="Proteomes" id="UP000279235">
    <property type="component" value="Unassembled WGS sequence"/>
</dbReference>
<accession>A0A2X0RIR5</accession>
<dbReference type="EMBL" id="OGTW01000158">
    <property type="protein sequence ID" value="SPB29436.1"/>
    <property type="molecule type" value="Genomic_DNA"/>
</dbReference>
<feature type="transmembrane region" description="Helical" evidence="1">
    <location>
        <begin position="6"/>
        <end position="23"/>
    </location>
</feature>
<gene>
    <name evidence="3" type="ORF">AMHIJAGA_02990</name>
</gene>
<reference evidence="3" key="2">
    <citation type="submission" date="2018-05" db="EMBL/GenBank/DDBJ databases">
        <authorList>
            <person name="Lanie J.A."/>
            <person name="Ng W.-L."/>
            <person name="Kazmierczak K.M."/>
            <person name="Andrzejewski T.M."/>
            <person name="Davidsen T.M."/>
            <person name="Wayne K.J."/>
            <person name="Tettelin H."/>
            <person name="Glass J.I."/>
            <person name="Rusch D."/>
            <person name="Podicherti R."/>
            <person name="Tsui H.-C.T."/>
            <person name="Winkler M.E."/>
        </authorList>
    </citation>
    <scope>NUCLEOTIDE SEQUENCE</scope>
    <source>
        <strain evidence="3">Lactococcus lactis</strain>
    </source>
</reference>
<name>A0A2X0RIR5_9LACT</name>
<feature type="transmembrane region" description="Helical" evidence="1">
    <location>
        <begin position="99"/>
        <end position="120"/>
    </location>
</feature>